<dbReference type="AlphaFoldDB" id="A0AA48KSH6"/>
<sequence>MGLAVAFYKPWDWFELDNNTLYQSDEYDSTVVSVPISWQALLGNTDRQLLQNLRDKKTQLNQQFPEGTELSMESELLASALTAQTWQSLDGYQINADVVGQYASLPGFLVPLELNEGKVRSFFIVPYYGACLHYPPPPPNQIVYVQLPDYIPLPDMQLAYKFTGVLSETLFEDPMGTSAWGMDVSAISAYSAPTDDVRVH</sequence>
<protein>
    <recommendedName>
        <fullName evidence="3">DUF3299 domain-containing protein</fullName>
    </recommendedName>
</protein>
<dbReference type="EMBL" id="AP027272">
    <property type="protein sequence ID" value="BDX08613.1"/>
    <property type="molecule type" value="Genomic_DNA"/>
</dbReference>
<dbReference type="RefSeq" id="WP_338294677.1">
    <property type="nucleotide sequence ID" value="NZ_AP027272.1"/>
</dbReference>
<evidence type="ECO:0000313" key="1">
    <source>
        <dbReference type="EMBL" id="BDX08613.1"/>
    </source>
</evidence>
<evidence type="ECO:0000313" key="2">
    <source>
        <dbReference type="Proteomes" id="UP001333710"/>
    </source>
</evidence>
<gene>
    <name evidence="1" type="ORF">MACH26_41340</name>
</gene>
<proteinExistence type="predicted"/>
<dbReference type="Pfam" id="PF11736">
    <property type="entry name" value="DUF3299"/>
    <property type="match status" value="1"/>
</dbReference>
<dbReference type="InterPro" id="IPR021727">
    <property type="entry name" value="DUF3299"/>
</dbReference>
<dbReference type="KEGG" id="pmaw:MACH26_41340"/>
<accession>A0AA48KSH6</accession>
<reference evidence="1" key="1">
    <citation type="submission" date="2023-01" db="EMBL/GenBank/DDBJ databases">
        <title>Complete genome sequence of Planctobacterium marinum strain Dej080120_11.</title>
        <authorList>
            <person name="Ueki S."/>
            <person name="Maruyama F."/>
        </authorList>
    </citation>
    <scope>NUCLEOTIDE SEQUENCE</scope>
    <source>
        <strain evidence="1">Dej080120_11</strain>
    </source>
</reference>
<organism evidence="1 2">
    <name type="scientific">Planctobacterium marinum</name>
    <dbReference type="NCBI Taxonomy" id="1631968"/>
    <lineage>
        <taxon>Bacteria</taxon>
        <taxon>Pseudomonadati</taxon>
        <taxon>Pseudomonadota</taxon>
        <taxon>Gammaproteobacteria</taxon>
        <taxon>Alteromonadales</taxon>
        <taxon>Alteromonadaceae</taxon>
        <taxon>Planctobacterium</taxon>
    </lineage>
</organism>
<keyword evidence="2" id="KW-1185">Reference proteome</keyword>
<dbReference type="Gene3D" id="2.40.50.870">
    <property type="entry name" value="Protein of unknown function (DUF3299)"/>
    <property type="match status" value="1"/>
</dbReference>
<evidence type="ECO:0008006" key="3">
    <source>
        <dbReference type="Google" id="ProtNLM"/>
    </source>
</evidence>
<name>A0AA48KSH6_9ALTE</name>
<dbReference type="Proteomes" id="UP001333710">
    <property type="component" value="Chromosome"/>
</dbReference>